<dbReference type="InterPro" id="IPR013762">
    <property type="entry name" value="Integrase-like_cat_sf"/>
</dbReference>
<reference evidence="6" key="1">
    <citation type="submission" date="2016-10" db="EMBL/GenBank/DDBJ databases">
        <authorList>
            <person name="Varghese N."/>
            <person name="Submissions S."/>
        </authorList>
    </citation>
    <scope>NUCLEOTIDE SEQUENCE [LARGE SCALE GENOMIC DNA]</scope>
    <source>
        <strain evidence="6">DSM 44498</strain>
    </source>
</reference>
<feature type="domain" description="Tyr recombinase" evidence="4">
    <location>
        <begin position="196"/>
        <end position="405"/>
    </location>
</feature>
<dbReference type="Gene3D" id="1.10.150.130">
    <property type="match status" value="1"/>
</dbReference>
<feature type="region of interest" description="Disordered" evidence="3">
    <location>
        <begin position="51"/>
        <end position="74"/>
    </location>
</feature>
<dbReference type="Gene3D" id="1.10.443.10">
    <property type="entry name" value="Intergrase catalytic core"/>
    <property type="match status" value="1"/>
</dbReference>
<evidence type="ECO:0000313" key="5">
    <source>
        <dbReference type="EMBL" id="SEB33049.1"/>
    </source>
</evidence>
<dbReference type="Proteomes" id="UP000183561">
    <property type="component" value="Unassembled WGS sequence"/>
</dbReference>
<keyword evidence="1" id="KW-0238">DNA-binding</keyword>
<evidence type="ECO:0000256" key="1">
    <source>
        <dbReference type="ARBA" id="ARBA00023125"/>
    </source>
</evidence>
<proteinExistence type="predicted"/>
<keyword evidence="6" id="KW-1185">Reference proteome</keyword>
<evidence type="ECO:0000256" key="3">
    <source>
        <dbReference type="SAM" id="MobiDB-lite"/>
    </source>
</evidence>
<dbReference type="SUPFAM" id="SSF56349">
    <property type="entry name" value="DNA breaking-rejoining enzymes"/>
    <property type="match status" value="1"/>
</dbReference>
<name>A0A1H4IG03_9NOCA</name>
<protein>
    <recommendedName>
        <fullName evidence="4">Tyr recombinase domain-containing protein</fullName>
    </recommendedName>
</protein>
<keyword evidence="2" id="KW-0233">DNA recombination</keyword>
<dbReference type="GO" id="GO:0003677">
    <property type="term" value="F:DNA binding"/>
    <property type="evidence" value="ECO:0007669"/>
    <property type="project" value="UniProtKB-KW"/>
</dbReference>
<accession>A0A1H4IG03</accession>
<organism evidence="5 6">
    <name type="scientific">Rhodococcus koreensis</name>
    <dbReference type="NCBI Taxonomy" id="99653"/>
    <lineage>
        <taxon>Bacteria</taxon>
        <taxon>Bacillati</taxon>
        <taxon>Actinomycetota</taxon>
        <taxon>Actinomycetes</taxon>
        <taxon>Mycobacteriales</taxon>
        <taxon>Nocardiaceae</taxon>
        <taxon>Rhodococcus</taxon>
    </lineage>
</organism>
<dbReference type="SUPFAM" id="SSF47823">
    <property type="entry name" value="lambda integrase-like, N-terminal domain"/>
    <property type="match status" value="1"/>
</dbReference>
<dbReference type="GO" id="GO:0015074">
    <property type="term" value="P:DNA integration"/>
    <property type="evidence" value="ECO:0007669"/>
    <property type="project" value="InterPro"/>
</dbReference>
<evidence type="ECO:0000313" key="6">
    <source>
        <dbReference type="Proteomes" id="UP000183561"/>
    </source>
</evidence>
<gene>
    <name evidence="5" type="ORF">SAMN04490239_0633</name>
</gene>
<dbReference type="EMBL" id="FNSV01000004">
    <property type="protein sequence ID" value="SEB33049.1"/>
    <property type="molecule type" value="Genomic_DNA"/>
</dbReference>
<dbReference type="PROSITE" id="PS51898">
    <property type="entry name" value="TYR_RECOMBINASE"/>
    <property type="match status" value="1"/>
</dbReference>
<dbReference type="InterPro" id="IPR011010">
    <property type="entry name" value="DNA_brk_join_enz"/>
</dbReference>
<dbReference type="AlphaFoldDB" id="A0A1H4IG03"/>
<evidence type="ECO:0000259" key="4">
    <source>
        <dbReference type="PROSITE" id="PS51898"/>
    </source>
</evidence>
<dbReference type="InterPro" id="IPR002104">
    <property type="entry name" value="Integrase_catalytic"/>
</dbReference>
<dbReference type="InterPro" id="IPR010998">
    <property type="entry name" value="Integrase_recombinase_N"/>
</dbReference>
<evidence type="ECO:0000256" key="2">
    <source>
        <dbReference type="ARBA" id="ARBA00023172"/>
    </source>
</evidence>
<sequence length="405" mass="44567">MHHEPPWSSVGDAPCITNLHGRPLAGCLPSRRAPRILETDTFACNDVHVSHQDTPLPSKHPSAEGSRARSSVGVSESLPGVDARIVADLYRLHSASTARNYRQDWVRFASWCADRGISMMPADPEVVAEYVRENAARRSGAGDRMYSIATLNRWVASINYWHRNSGLRVPGEAACVSAAVSSVRGIYRDNGERPTRRAYPLRFGELEEIVDVSRRDATTWVKRARERRDSALLLLGFMGAYRRSELSMLAVDDVTFSRRGDLRVRCGGSHDGTVDDDFVKHVPLSRDHAMCAPCAYRRWLEVVANFHESGRPGVMRLLRGHEEFDSHVCSFAPPIVPDPGVPVFRAIRANGNISAATLSGSAIHAAIRRRAALAGYPDEVVSRVGGQSLRAGATAERLLDVSQLS</sequence>
<dbReference type="GO" id="GO:0006310">
    <property type="term" value="P:DNA recombination"/>
    <property type="evidence" value="ECO:0007669"/>
    <property type="project" value="UniProtKB-KW"/>
</dbReference>